<feature type="transmembrane region" description="Helical" evidence="3">
    <location>
        <begin position="50"/>
        <end position="71"/>
    </location>
</feature>
<feature type="region of interest" description="Disordered" evidence="2">
    <location>
        <begin position="158"/>
        <end position="192"/>
    </location>
</feature>
<dbReference type="WBParaSite" id="ACRNAN_scaffold7890.g10539.t1">
    <property type="protein sequence ID" value="ACRNAN_scaffold7890.g10539.t1"/>
    <property type="gene ID" value="ACRNAN_scaffold7890.g10539"/>
</dbReference>
<feature type="compositionally biased region" description="Basic and acidic residues" evidence="2">
    <location>
        <begin position="174"/>
        <end position="186"/>
    </location>
</feature>
<accession>A0A914EF84</accession>
<sequence length="555" mass="61800">MLVTGPLASGICNRIGCRNATIIGAIIASIGCAISYYATTVKFLTFPVGIFMGIGFGLMYCSAIVIVTMYFERLRTLATGVTVCGDRVGTFVFFENYLISLITHYDWPIVFIIYAVIVLLCVPCGMLYRPIEFEPIYDGEDEEMIEIKKNGKVDHHRSLELHRPEPIAEEDEDKASPHGTDDRKELLSPPVITTKPTLNGHGKLRAAISHNEVNEDPEKASGEGTTGLQRYSSLGLVAKPRSSTFSESAGYLNVKDVFYTGSLSGLPEYNKEGEKFRSISSLHSHGAISAKDKTHGKEMSLDNQPIAEEDENLDSQATSASRAIEIWRTVTKMMDLSLFTDPIYVLFAVSNFLTSIGFNAPPMFMPMNAEKVLGLSKPVAAQTVAAYGIANIMGRIVFGLVCDRAFPFKYGKDRARNRLWIYNWSLMIIGVGSLFVYLMLDRWVFTSYCFIFGFFISSYVCLTSVILVDLIGVDRLTNAFGLLLLVQGIATFVGPPFCGWLFDITKKYDWTFVFCGVCLFLSGIMLFVIPFMKKFRNEVRLENSAEKNAPYHVLT</sequence>
<evidence type="ECO:0000313" key="5">
    <source>
        <dbReference type="Proteomes" id="UP000887540"/>
    </source>
</evidence>
<dbReference type="PROSITE" id="PS50850">
    <property type="entry name" value="MFS"/>
    <property type="match status" value="1"/>
</dbReference>
<feature type="transmembrane region" description="Helical" evidence="3">
    <location>
        <begin position="20"/>
        <end position="38"/>
    </location>
</feature>
<feature type="domain" description="Major facilitator superfamily (MFS) profile" evidence="4">
    <location>
        <begin position="343"/>
        <end position="555"/>
    </location>
</feature>
<dbReference type="Gene3D" id="1.20.1250.20">
    <property type="entry name" value="MFS general substrate transporter like domains"/>
    <property type="match status" value="2"/>
</dbReference>
<dbReference type="Proteomes" id="UP000887540">
    <property type="component" value="Unplaced"/>
</dbReference>
<evidence type="ECO:0000313" key="6">
    <source>
        <dbReference type="WBParaSite" id="ACRNAN_scaffold7890.g10539.t1"/>
    </source>
</evidence>
<evidence type="ECO:0000259" key="4">
    <source>
        <dbReference type="PROSITE" id="PS50850"/>
    </source>
</evidence>
<dbReference type="Pfam" id="PF07690">
    <property type="entry name" value="MFS_1"/>
    <property type="match status" value="2"/>
</dbReference>
<feature type="transmembrane region" description="Helical" evidence="3">
    <location>
        <begin position="107"/>
        <end position="128"/>
    </location>
</feature>
<feature type="transmembrane region" description="Helical" evidence="3">
    <location>
        <begin position="419"/>
        <end position="439"/>
    </location>
</feature>
<feature type="transmembrane region" description="Helical" evidence="3">
    <location>
        <begin position="445"/>
        <end position="468"/>
    </location>
</feature>
<organism evidence="5 6">
    <name type="scientific">Acrobeloides nanus</name>
    <dbReference type="NCBI Taxonomy" id="290746"/>
    <lineage>
        <taxon>Eukaryota</taxon>
        <taxon>Metazoa</taxon>
        <taxon>Ecdysozoa</taxon>
        <taxon>Nematoda</taxon>
        <taxon>Chromadorea</taxon>
        <taxon>Rhabditida</taxon>
        <taxon>Tylenchina</taxon>
        <taxon>Cephalobomorpha</taxon>
        <taxon>Cephaloboidea</taxon>
        <taxon>Cephalobidae</taxon>
        <taxon>Acrobeloides</taxon>
    </lineage>
</organism>
<dbReference type="AlphaFoldDB" id="A0A914EF84"/>
<dbReference type="PANTHER" id="PTHR11360">
    <property type="entry name" value="MONOCARBOXYLATE TRANSPORTER"/>
    <property type="match status" value="1"/>
</dbReference>
<dbReference type="InterPro" id="IPR020846">
    <property type="entry name" value="MFS_dom"/>
</dbReference>
<dbReference type="PANTHER" id="PTHR11360:SF284">
    <property type="entry name" value="EG:103B4.3 PROTEIN-RELATED"/>
    <property type="match status" value="1"/>
</dbReference>
<evidence type="ECO:0000256" key="3">
    <source>
        <dbReference type="SAM" id="Phobius"/>
    </source>
</evidence>
<feature type="transmembrane region" description="Helical" evidence="3">
    <location>
        <begin position="380"/>
        <end position="398"/>
    </location>
</feature>
<feature type="transmembrane region" description="Helical" evidence="3">
    <location>
        <begin position="342"/>
        <end position="360"/>
    </location>
</feature>
<keyword evidence="5" id="KW-1185">Reference proteome</keyword>
<keyword evidence="3" id="KW-0812">Transmembrane</keyword>
<dbReference type="InterPro" id="IPR036259">
    <property type="entry name" value="MFS_trans_sf"/>
</dbReference>
<name>A0A914EF84_9BILA</name>
<dbReference type="GO" id="GO:0008028">
    <property type="term" value="F:monocarboxylic acid transmembrane transporter activity"/>
    <property type="evidence" value="ECO:0007669"/>
    <property type="project" value="TreeGrafter"/>
</dbReference>
<comment type="subcellular location">
    <subcellularLocation>
        <location evidence="1">Membrane</location>
        <topology evidence="1">Multi-pass membrane protein</topology>
    </subcellularLocation>
</comment>
<dbReference type="SUPFAM" id="SSF103473">
    <property type="entry name" value="MFS general substrate transporter"/>
    <property type="match status" value="1"/>
</dbReference>
<feature type="transmembrane region" description="Helical" evidence="3">
    <location>
        <begin position="508"/>
        <end position="531"/>
    </location>
</feature>
<dbReference type="GO" id="GO:0016020">
    <property type="term" value="C:membrane"/>
    <property type="evidence" value="ECO:0007669"/>
    <property type="project" value="UniProtKB-SubCell"/>
</dbReference>
<protein>
    <submittedName>
        <fullName evidence="6">Major facilitator superfamily (MFS) profile domain-containing protein</fullName>
    </submittedName>
</protein>
<evidence type="ECO:0000256" key="2">
    <source>
        <dbReference type="SAM" id="MobiDB-lite"/>
    </source>
</evidence>
<dbReference type="InterPro" id="IPR050327">
    <property type="entry name" value="Proton-linked_MCT"/>
</dbReference>
<evidence type="ECO:0000256" key="1">
    <source>
        <dbReference type="ARBA" id="ARBA00004141"/>
    </source>
</evidence>
<keyword evidence="3" id="KW-1133">Transmembrane helix</keyword>
<reference evidence="6" key="1">
    <citation type="submission" date="2022-11" db="UniProtKB">
        <authorList>
            <consortium name="WormBaseParasite"/>
        </authorList>
    </citation>
    <scope>IDENTIFICATION</scope>
</reference>
<dbReference type="InterPro" id="IPR011701">
    <property type="entry name" value="MFS"/>
</dbReference>
<feature type="transmembrane region" description="Helical" evidence="3">
    <location>
        <begin position="480"/>
        <end position="502"/>
    </location>
</feature>
<keyword evidence="3" id="KW-0472">Membrane</keyword>
<proteinExistence type="predicted"/>